<evidence type="ECO:0000259" key="2">
    <source>
        <dbReference type="SMART" id="SM00757"/>
    </source>
</evidence>
<dbReference type="PANTHER" id="PTHR12864">
    <property type="entry name" value="RAN BINDING PROTEIN 9-RELATED"/>
    <property type="match status" value="1"/>
</dbReference>
<dbReference type="InterPro" id="IPR050618">
    <property type="entry name" value="Ubq-SigPath_Reg"/>
</dbReference>
<feature type="domain" description="CRA" evidence="2">
    <location>
        <begin position="407"/>
        <end position="507"/>
    </location>
</feature>
<evidence type="ECO:0000313" key="3">
    <source>
        <dbReference type="EMBL" id="SJX60329.1"/>
    </source>
</evidence>
<feature type="region of interest" description="Disordered" evidence="1">
    <location>
        <begin position="1"/>
        <end position="27"/>
    </location>
</feature>
<dbReference type="InterPro" id="IPR024964">
    <property type="entry name" value="CTLH/CRA"/>
</dbReference>
<dbReference type="InterPro" id="IPR006594">
    <property type="entry name" value="LisH"/>
</dbReference>
<dbReference type="Pfam" id="PF10607">
    <property type="entry name" value="CTLH"/>
    <property type="match status" value="1"/>
</dbReference>
<feature type="compositionally biased region" description="Low complexity" evidence="1">
    <location>
        <begin position="110"/>
        <end position="119"/>
    </location>
</feature>
<feature type="compositionally biased region" description="Low complexity" evidence="1">
    <location>
        <begin position="295"/>
        <end position="304"/>
    </location>
</feature>
<organism evidence="3 4">
    <name type="scientific">Sporisorium reilianum f. sp. reilianum</name>
    <dbReference type="NCBI Taxonomy" id="72559"/>
    <lineage>
        <taxon>Eukaryota</taxon>
        <taxon>Fungi</taxon>
        <taxon>Dikarya</taxon>
        <taxon>Basidiomycota</taxon>
        <taxon>Ustilaginomycotina</taxon>
        <taxon>Ustilaginomycetes</taxon>
        <taxon>Ustilaginales</taxon>
        <taxon>Ustilaginaceae</taxon>
        <taxon>Sporisorium</taxon>
    </lineage>
</organism>
<sequence length="565" mass="58459">MQSSKIERGGTSQSAAQPSSSDDADLTSPANLRKLVLNYLLHHCYTDTATAFAKDGIIGDLYGAESSTLPLSSTASAGRNSAGAARAATTSATASSSSNRTATDSPLRASGTSTTTTSGRQAHPLSAPPLSRDDSSMEIEVENLLPTSSEHASASASSHHPREHSNGVSNGASSHSNGRTLRSSSRAGHHERPCDDDDEQLDDAEQPTSDLEDAHEDVDVDISPDLTAQDLRGVRARKQIKDHIISGHIRQAMDMINHHFPTVLNSSAAATAATSGSSSNTTAARSTRVKNGNGSSSSSASTASDKVLPANPTSMEPDHLLLNLQIQVFIEVIRSASSAQLAPPSSTASQLAAASNGGGLPLLASTTPGIAALAISRAASPAPSTSSSNGSATSATSATGANAALNPALHSALAYAQGLYASAQKLPSFWRAMYLKELEQVTALLAYTDVEHSPVRRFLHRSRKVALAEQVNSAILFRSGKPSQPLIEVAVRQTTLLWNHLLADEVQVPLGHPVFGLVGAGAGGVYDDAGGAAVAAAAAGAGGGKKHTNTKKLPPWKFRTFLQER</sequence>
<evidence type="ECO:0000256" key="1">
    <source>
        <dbReference type="SAM" id="MobiDB-lite"/>
    </source>
</evidence>
<feature type="compositionally biased region" description="Low complexity" evidence="1">
    <location>
        <begin position="273"/>
        <end position="286"/>
    </location>
</feature>
<dbReference type="PROSITE" id="PS50896">
    <property type="entry name" value="LISH"/>
    <property type="match status" value="1"/>
</dbReference>
<reference evidence="3 4" key="1">
    <citation type="submission" date="2017-02" db="EMBL/GenBank/DDBJ databases">
        <authorList>
            <person name="Peterson S.W."/>
        </authorList>
    </citation>
    <scope>NUCLEOTIDE SEQUENCE [LARGE SCALE GENOMIC DNA]</scope>
    <source>
        <strain evidence="3 4">SRS1_H2-8</strain>
    </source>
</reference>
<dbReference type="InterPro" id="IPR013144">
    <property type="entry name" value="CRA_dom"/>
</dbReference>
<protein>
    <recommendedName>
        <fullName evidence="2">CRA domain-containing protein</fullName>
    </recommendedName>
</protein>
<feature type="compositionally biased region" description="Low complexity" evidence="1">
    <location>
        <begin position="82"/>
        <end position="103"/>
    </location>
</feature>
<feature type="region of interest" description="Disordered" evidence="1">
    <location>
        <begin position="273"/>
        <end position="312"/>
    </location>
</feature>
<dbReference type="SMART" id="SM00757">
    <property type="entry name" value="CRA"/>
    <property type="match status" value="1"/>
</dbReference>
<dbReference type="EMBL" id="LT795054">
    <property type="protein sequence ID" value="SJX60329.1"/>
    <property type="molecule type" value="Genomic_DNA"/>
</dbReference>
<gene>
    <name evidence="3" type="ORF">SRS1_11643</name>
</gene>
<feature type="compositionally biased region" description="Polar residues" evidence="1">
    <location>
        <begin position="166"/>
        <end position="186"/>
    </location>
</feature>
<feature type="compositionally biased region" description="Low complexity" evidence="1">
    <location>
        <begin position="148"/>
        <end position="158"/>
    </location>
</feature>
<feature type="region of interest" description="Disordered" evidence="1">
    <location>
        <begin position="82"/>
        <end position="224"/>
    </location>
</feature>
<dbReference type="AlphaFoldDB" id="A0A2N8U6J8"/>
<evidence type="ECO:0000313" key="4">
    <source>
        <dbReference type="Proteomes" id="UP000239563"/>
    </source>
</evidence>
<name>A0A2N8U6J8_9BASI</name>
<feature type="compositionally biased region" description="Acidic residues" evidence="1">
    <location>
        <begin position="194"/>
        <end position="222"/>
    </location>
</feature>
<feature type="compositionally biased region" description="Low complexity" evidence="1">
    <location>
        <begin position="12"/>
        <end position="21"/>
    </location>
</feature>
<proteinExistence type="predicted"/>
<accession>A0A2N8U6J8</accession>
<dbReference type="Proteomes" id="UP000239563">
    <property type="component" value="Chromosome I"/>
</dbReference>